<reference evidence="2 3" key="1">
    <citation type="submission" date="2020-04" db="EMBL/GenBank/DDBJ databases">
        <title>Paeniglutamicibacter sp. ANT13_2, a novel actinomycete isolated from sediment in Antarctica.</title>
        <authorList>
            <person name="Sakdapetsiri C."/>
            <person name="Pinyakong O."/>
        </authorList>
    </citation>
    <scope>NUCLEOTIDE SEQUENCE [LARGE SCALE GENOMIC DNA]</scope>
    <source>
        <strain evidence="2 3">ANT13_2</strain>
    </source>
</reference>
<keyword evidence="3" id="KW-1185">Reference proteome</keyword>
<gene>
    <name evidence="2" type="ORF">HED64_02805</name>
</gene>
<evidence type="ECO:0000313" key="2">
    <source>
        <dbReference type="EMBL" id="NKG19638.1"/>
    </source>
</evidence>
<proteinExistence type="predicted"/>
<sequence>MKIAVYGATGMVGSQLVTEAAKRGHQVTAVSRTGREVAGASSNAAAQLGDAAAYRALAAENDVVIFSVPPSRTGESHQPFIDAHEAISETLVPARVFIVGGAGATEVDGVRLFNIPGFPEEYKPEARTMGEVLDLYTSASGLDWTMLAPAPVIAPGEPTGNIVLGNDSPAGDHVSTGDFAVAALDEIETPAHQHRRFTVASA</sequence>
<accession>A0ABX1G095</accession>
<organism evidence="2 3">
    <name type="scientific">Paeniglutamicibacter terrestris</name>
    <dbReference type="NCBI Taxonomy" id="2723403"/>
    <lineage>
        <taxon>Bacteria</taxon>
        <taxon>Bacillati</taxon>
        <taxon>Actinomycetota</taxon>
        <taxon>Actinomycetes</taxon>
        <taxon>Micrococcales</taxon>
        <taxon>Micrococcaceae</taxon>
        <taxon>Paeniglutamicibacter</taxon>
    </lineage>
</organism>
<name>A0ABX1G095_9MICC</name>
<dbReference type="RefSeq" id="WP_168150565.1">
    <property type="nucleotide sequence ID" value="NZ_JAAWVT010000001.1"/>
</dbReference>
<dbReference type="InterPro" id="IPR036291">
    <property type="entry name" value="NAD(P)-bd_dom_sf"/>
</dbReference>
<dbReference type="InterPro" id="IPR016040">
    <property type="entry name" value="NAD(P)-bd_dom"/>
</dbReference>
<feature type="domain" description="NAD(P)-binding" evidence="1">
    <location>
        <begin position="7"/>
        <end position="189"/>
    </location>
</feature>
<dbReference type="Proteomes" id="UP000746595">
    <property type="component" value="Unassembled WGS sequence"/>
</dbReference>
<comment type="caution">
    <text evidence="2">The sequence shown here is derived from an EMBL/GenBank/DDBJ whole genome shotgun (WGS) entry which is preliminary data.</text>
</comment>
<dbReference type="Pfam" id="PF13460">
    <property type="entry name" value="NAD_binding_10"/>
    <property type="match status" value="1"/>
</dbReference>
<dbReference type="SUPFAM" id="SSF51735">
    <property type="entry name" value="NAD(P)-binding Rossmann-fold domains"/>
    <property type="match status" value="1"/>
</dbReference>
<dbReference type="PANTHER" id="PTHR43355:SF2">
    <property type="entry name" value="FLAVIN REDUCTASE (NADPH)"/>
    <property type="match status" value="1"/>
</dbReference>
<dbReference type="InterPro" id="IPR051606">
    <property type="entry name" value="Polyketide_Oxido-like"/>
</dbReference>
<dbReference type="PANTHER" id="PTHR43355">
    <property type="entry name" value="FLAVIN REDUCTASE (NADPH)"/>
    <property type="match status" value="1"/>
</dbReference>
<evidence type="ECO:0000313" key="3">
    <source>
        <dbReference type="Proteomes" id="UP000746595"/>
    </source>
</evidence>
<protein>
    <submittedName>
        <fullName evidence="2">NAD(P)H-binding protein</fullName>
    </submittedName>
</protein>
<dbReference type="EMBL" id="JAAWVT010000001">
    <property type="protein sequence ID" value="NKG19638.1"/>
    <property type="molecule type" value="Genomic_DNA"/>
</dbReference>
<dbReference type="Gene3D" id="3.40.50.720">
    <property type="entry name" value="NAD(P)-binding Rossmann-like Domain"/>
    <property type="match status" value="1"/>
</dbReference>
<evidence type="ECO:0000259" key="1">
    <source>
        <dbReference type="Pfam" id="PF13460"/>
    </source>
</evidence>